<protein>
    <submittedName>
        <fullName evidence="1">Uncharacterized protein</fullName>
    </submittedName>
</protein>
<sequence length="78" mass="8275">MLPQSKRCSQATAQVALVDSTNPIATGTVKRRPPAADATIFPGGGLAALALQPDRQADAQCHRCGNDHRVHGHRPRVL</sequence>
<proteinExistence type="predicted"/>
<reference evidence="1 2" key="1">
    <citation type="submission" date="2019-04" db="EMBL/GenBank/DDBJ databases">
        <title>Long-read de novo sequencing of Cupriavidus necator H16.</title>
        <authorList>
            <person name="Little G.T."/>
            <person name="Ehsaan M."/>
            <person name="Arenas-Lopez C."/>
            <person name="Jawed K."/>
            <person name="Winzer K."/>
            <person name="Kovacs K."/>
            <person name="Malys N."/>
            <person name="Minton N.P."/>
        </authorList>
    </citation>
    <scope>NUCLEOTIDE SEQUENCE [LARGE SCALE GENOMIC DNA]</scope>
    <source>
        <strain evidence="1 2">H16</strain>
    </source>
</reference>
<dbReference type="AlphaFoldDB" id="A0AAE5ZGF3"/>
<organism evidence="1 2">
    <name type="scientific">Cupriavidus necator (strain ATCC 17699 / DSM 428 / KCTC 22496 / NCIMB 10442 / H16 / Stanier 337)</name>
    <name type="common">Ralstonia eutropha</name>
    <dbReference type="NCBI Taxonomy" id="381666"/>
    <lineage>
        <taxon>Bacteria</taxon>
        <taxon>Pseudomonadati</taxon>
        <taxon>Pseudomonadota</taxon>
        <taxon>Betaproteobacteria</taxon>
        <taxon>Burkholderiales</taxon>
        <taxon>Burkholderiaceae</taxon>
        <taxon>Cupriavidus</taxon>
    </lineage>
</organism>
<dbReference type="Proteomes" id="UP000296079">
    <property type="component" value="Chromosome 1"/>
</dbReference>
<evidence type="ECO:0000313" key="1">
    <source>
        <dbReference type="EMBL" id="QCC00815.1"/>
    </source>
</evidence>
<dbReference type="EMBL" id="CP039287">
    <property type="protein sequence ID" value="QCC00815.1"/>
    <property type="molecule type" value="Genomic_DNA"/>
</dbReference>
<evidence type="ECO:0000313" key="2">
    <source>
        <dbReference type="Proteomes" id="UP000296079"/>
    </source>
</evidence>
<accession>A0AAE5ZGF3</accession>
<gene>
    <name evidence="1" type="ORF">E6A55_09580</name>
</gene>
<name>A0AAE5ZGF3_CUPNH</name>
<dbReference type="RefSeq" id="WP_136227769.1">
    <property type="nucleotide sequence ID" value="NC_008313.1"/>
</dbReference>